<dbReference type="STRING" id="626887.J057_11046"/>
<accession>N6W6K0</accession>
<reference evidence="1 2" key="1">
    <citation type="journal article" date="2013" name="Genome Announc.">
        <title>Genome Sequence of the Polycyclic Aromatic Hydrocarbon-Degrading Bacterium Strain Marinobacter nanhaiticus D15-8WT.</title>
        <authorList>
            <person name="Cui Z."/>
            <person name="Gao W."/>
            <person name="Li Q."/>
            <person name="Xu G."/>
            <person name="Zheng L."/>
        </authorList>
    </citation>
    <scope>NUCLEOTIDE SEQUENCE [LARGE SCALE GENOMIC DNA]</scope>
    <source>
        <strain evidence="1 2">D15-8W</strain>
    </source>
</reference>
<dbReference type="RefSeq" id="WP_004580174.1">
    <property type="nucleotide sequence ID" value="NZ_AP028878.1"/>
</dbReference>
<protein>
    <submittedName>
        <fullName evidence="1">Uncharacterized protein</fullName>
    </submittedName>
</protein>
<keyword evidence="2" id="KW-1185">Reference proteome</keyword>
<dbReference type="EMBL" id="APLQ01000011">
    <property type="protein sequence ID" value="ENO15884.1"/>
    <property type="molecule type" value="Genomic_DNA"/>
</dbReference>
<dbReference type="Proteomes" id="UP000013165">
    <property type="component" value="Unassembled WGS sequence"/>
</dbReference>
<dbReference type="OrthoDB" id="6356446at2"/>
<dbReference type="AlphaFoldDB" id="N6W6K0"/>
<dbReference type="PATRIC" id="fig|626887.3.peg.2215"/>
<dbReference type="HOGENOM" id="CLU_1101824_0_0_6"/>
<evidence type="ECO:0000313" key="2">
    <source>
        <dbReference type="Proteomes" id="UP000013165"/>
    </source>
</evidence>
<gene>
    <name evidence="1" type="ORF">J057_11046</name>
</gene>
<comment type="caution">
    <text evidence="1">The sequence shown here is derived from an EMBL/GenBank/DDBJ whole genome shotgun (WGS) entry which is preliminary data.</text>
</comment>
<evidence type="ECO:0000313" key="1">
    <source>
        <dbReference type="EMBL" id="ENO15884.1"/>
    </source>
</evidence>
<organism evidence="1 2">
    <name type="scientific">Marinobacter nanhaiticus D15-8W</name>
    <dbReference type="NCBI Taxonomy" id="626887"/>
    <lineage>
        <taxon>Bacteria</taxon>
        <taxon>Pseudomonadati</taxon>
        <taxon>Pseudomonadota</taxon>
        <taxon>Gammaproteobacteria</taxon>
        <taxon>Pseudomonadales</taxon>
        <taxon>Marinobacteraceae</taxon>
        <taxon>Marinobacter</taxon>
    </lineage>
</organism>
<name>N6W6K0_9GAMM</name>
<proteinExistence type="predicted"/>
<sequence>MAALSRGAQHYILQLIPSLLNDIGRLGLKQVIARSDLGERDITSLYFEVKSIAQLLPDDPLQVDPAIWGELVHCIRLMQLLINEAAGDDLVRARRRAINKFLPRARQCLKSEFEKRRQQGNVDFRLAGIVRTQMGGERAEETCMEALRLERQRRFDSAMTIAIVGLNWHQAVIVQDAKTCVRQQMASPPDDFGVVDLLVSLMDLLRVMLDRESAGKPPDVEVETVVLSLGNMLYRQELGLDRQAHAQSQQVG</sequence>